<dbReference type="RefSeq" id="WP_344122099.1">
    <property type="nucleotide sequence ID" value="NZ_BAAAOA010000020.1"/>
</dbReference>
<sequence length="409" mass="46140">MEAVPFDSTIAFLREGYPFISSRCDALGTDLFTSRLALRPITFIRGAEAAEIFYAHDRFTRVGALPPPAQHLLQDAGSVHALDGGAHRHRKAAFLSLVAPEAMARLGDLFEVQWHAAAQQWQGQRRVVLHEQAREILTRTACAWAGVPLPEHLVERRTREFGLMIDNAARFGPPNWYARARRKATDRWAAGIIEDLRSGELTAPEGTAVHLFAQHRDLDGELLDPEVAAVELLNILRPTVAVARFIVFAAVALEEHPQWRAAFAAGDESDLEAFVHEVRRYYPFFPAVPGRARKAFEWRGHRFAPGNWVMLDLYGTCHDARLWENPHSFAPERFRGWSWEEHPWSLIAQGAGRHGEDHRCPGEWSTVELLKRATRLLVTTDFQVPVQDLSIPLDHFPALPKSGFVLTRS</sequence>
<dbReference type="InterPro" id="IPR001128">
    <property type="entry name" value="Cyt_P450"/>
</dbReference>
<evidence type="ECO:0000256" key="1">
    <source>
        <dbReference type="ARBA" id="ARBA00001971"/>
    </source>
</evidence>
<dbReference type="CDD" id="cd11067">
    <property type="entry name" value="CYP152"/>
    <property type="match status" value="1"/>
</dbReference>
<proteinExistence type="inferred from homology"/>
<comment type="similarity">
    <text evidence="2">Belongs to the cytochrome P450 family.</text>
</comment>
<keyword evidence="5" id="KW-0560">Oxidoreductase</keyword>
<dbReference type="Gene3D" id="1.10.630.10">
    <property type="entry name" value="Cytochrome P450"/>
    <property type="match status" value="1"/>
</dbReference>
<dbReference type="InterPro" id="IPR002401">
    <property type="entry name" value="Cyt_P450_E_grp-I"/>
</dbReference>
<dbReference type="Pfam" id="PF00067">
    <property type="entry name" value="p450"/>
    <property type="match status" value="1"/>
</dbReference>
<evidence type="ECO:0000313" key="8">
    <source>
        <dbReference type="EMBL" id="GAA1760834.1"/>
    </source>
</evidence>
<keyword evidence="3" id="KW-0349">Heme</keyword>
<evidence type="ECO:0000256" key="5">
    <source>
        <dbReference type="ARBA" id="ARBA00023002"/>
    </source>
</evidence>
<evidence type="ECO:0000256" key="2">
    <source>
        <dbReference type="ARBA" id="ARBA00010617"/>
    </source>
</evidence>
<dbReference type="PANTHER" id="PTHR24286:SF24">
    <property type="entry name" value="LANOSTEROL 14-ALPHA DEMETHYLASE"/>
    <property type="match status" value="1"/>
</dbReference>
<evidence type="ECO:0000256" key="4">
    <source>
        <dbReference type="ARBA" id="ARBA00022723"/>
    </source>
</evidence>
<dbReference type="SUPFAM" id="SSF48264">
    <property type="entry name" value="Cytochrome P450"/>
    <property type="match status" value="1"/>
</dbReference>
<keyword evidence="7" id="KW-0503">Monooxygenase</keyword>
<name>A0ABP4WR60_9MICC</name>
<keyword evidence="9" id="KW-1185">Reference proteome</keyword>
<dbReference type="InterPro" id="IPR036396">
    <property type="entry name" value="Cyt_P450_sf"/>
</dbReference>
<comment type="caution">
    <text evidence="8">The sequence shown here is derived from an EMBL/GenBank/DDBJ whole genome shotgun (WGS) entry which is preliminary data.</text>
</comment>
<reference evidence="9" key="1">
    <citation type="journal article" date="2019" name="Int. J. Syst. Evol. Microbiol.">
        <title>The Global Catalogue of Microorganisms (GCM) 10K type strain sequencing project: providing services to taxonomists for standard genome sequencing and annotation.</title>
        <authorList>
            <consortium name="The Broad Institute Genomics Platform"/>
            <consortium name="The Broad Institute Genome Sequencing Center for Infectious Disease"/>
            <person name="Wu L."/>
            <person name="Ma J."/>
        </authorList>
    </citation>
    <scope>NUCLEOTIDE SEQUENCE [LARGE SCALE GENOMIC DNA]</scope>
    <source>
        <strain evidence="9">JCM 14735</strain>
    </source>
</reference>
<comment type="cofactor">
    <cofactor evidence="1">
        <name>heme</name>
        <dbReference type="ChEBI" id="CHEBI:30413"/>
    </cofactor>
</comment>
<accession>A0ABP4WR60</accession>
<dbReference type="PANTHER" id="PTHR24286">
    <property type="entry name" value="CYTOCHROME P450 26"/>
    <property type="match status" value="1"/>
</dbReference>
<gene>
    <name evidence="8" type="ORF">GCM10009767_19920</name>
</gene>
<dbReference type="EMBL" id="BAAAOA010000020">
    <property type="protein sequence ID" value="GAA1760834.1"/>
    <property type="molecule type" value="Genomic_DNA"/>
</dbReference>
<evidence type="ECO:0000256" key="3">
    <source>
        <dbReference type="ARBA" id="ARBA00022617"/>
    </source>
</evidence>
<evidence type="ECO:0000313" key="9">
    <source>
        <dbReference type="Proteomes" id="UP001501204"/>
    </source>
</evidence>
<organism evidence="8 9">
    <name type="scientific">Kocuria aegyptia</name>
    <dbReference type="NCBI Taxonomy" id="330943"/>
    <lineage>
        <taxon>Bacteria</taxon>
        <taxon>Bacillati</taxon>
        <taxon>Actinomycetota</taxon>
        <taxon>Actinomycetes</taxon>
        <taxon>Micrococcales</taxon>
        <taxon>Micrococcaceae</taxon>
        <taxon>Kocuria</taxon>
    </lineage>
</organism>
<keyword evidence="4" id="KW-0479">Metal-binding</keyword>
<evidence type="ECO:0000256" key="7">
    <source>
        <dbReference type="ARBA" id="ARBA00023033"/>
    </source>
</evidence>
<protein>
    <submittedName>
        <fullName evidence="8">Cytochrome P450</fullName>
    </submittedName>
</protein>
<keyword evidence="6" id="KW-0408">Iron</keyword>
<evidence type="ECO:0000256" key="6">
    <source>
        <dbReference type="ARBA" id="ARBA00023004"/>
    </source>
</evidence>
<dbReference type="PRINTS" id="PR00463">
    <property type="entry name" value="EP450I"/>
</dbReference>
<dbReference type="Proteomes" id="UP001501204">
    <property type="component" value="Unassembled WGS sequence"/>
</dbReference>